<accession>H5SFY1</accession>
<organism evidence="2">
    <name type="scientific">uncultured Bacteroidota bacterium</name>
    <dbReference type="NCBI Taxonomy" id="152509"/>
    <lineage>
        <taxon>Bacteria</taxon>
        <taxon>Pseudomonadati</taxon>
        <taxon>Bacteroidota</taxon>
        <taxon>environmental samples</taxon>
    </lineage>
</organism>
<dbReference type="AlphaFoldDB" id="H5SFY1"/>
<dbReference type="PANTHER" id="PTHR32309">
    <property type="entry name" value="TYROSINE-PROTEIN KINASE"/>
    <property type="match status" value="1"/>
</dbReference>
<keyword evidence="1" id="KW-0472">Membrane</keyword>
<keyword evidence="1" id="KW-1133">Transmembrane helix</keyword>
<evidence type="ECO:0000313" key="2">
    <source>
        <dbReference type="EMBL" id="BAL55067.1"/>
    </source>
</evidence>
<keyword evidence="1" id="KW-0812">Transmembrane</keyword>
<gene>
    <name evidence="2" type="ORF">HGMM_F23B02C06</name>
</gene>
<reference evidence="2" key="2">
    <citation type="journal article" date="2012" name="PLoS ONE">
        <title>A Deeply Branching Thermophilic Bacterium with an Ancient Acetyl-CoA Pathway Dominates a Subsurface Ecosystem.</title>
        <authorList>
            <person name="Takami H."/>
            <person name="Noguchi H."/>
            <person name="Takaki Y."/>
            <person name="Uchiyama I."/>
            <person name="Toyoda A."/>
            <person name="Nishi S."/>
            <person name="Chee G.-J."/>
            <person name="Arai W."/>
            <person name="Nunoura T."/>
            <person name="Itoh T."/>
            <person name="Hattori M."/>
            <person name="Takai K."/>
        </authorList>
    </citation>
    <scope>NUCLEOTIDE SEQUENCE</scope>
</reference>
<proteinExistence type="predicted"/>
<dbReference type="GO" id="GO:0005886">
    <property type="term" value="C:plasma membrane"/>
    <property type="evidence" value="ECO:0007669"/>
    <property type="project" value="TreeGrafter"/>
</dbReference>
<name>H5SFY1_9BACT</name>
<feature type="transmembrane region" description="Helical" evidence="1">
    <location>
        <begin position="331"/>
        <end position="351"/>
    </location>
</feature>
<reference evidence="2" key="1">
    <citation type="journal article" date="2005" name="Environ. Microbiol.">
        <title>Genetic and functional properties of uncultivated thermophilic crenarchaeotes from a subsurface gold mine as revealed by analysis of genome fragments.</title>
        <authorList>
            <person name="Nunoura T."/>
            <person name="Hirayama H."/>
            <person name="Takami H."/>
            <person name="Oida H."/>
            <person name="Nishi S."/>
            <person name="Shimamura S."/>
            <person name="Suzuki Y."/>
            <person name="Inagaki F."/>
            <person name="Takai K."/>
            <person name="Nealson K.H."/>
            <person name="Horikoshi K."/>
        </authorList>
    </citation>
    <scope>NUCLEOTIDE SEQUENCE</scope>
</reference>
<sequence>MIALVIALGTFSAAVVAFLLPNEYSSTVNAVPPKRPQTGLESVVSGLSSALRDFGLTRLGGARTSSGGYDFIVVLQSRSLLDSLIERFDLVKVYEITDARSPDSARALARKELLDRYEIETDAAGNYLITITDRDRYRAAAMANAVVEIANNIARELDARESQVFLAGIQQRLDAALARMNALADSLEAASRKTLMYSPLDQARAAASAIAEAKAQLLSQEILLGVLQERYGDDDPATQQQRRVVESLRQKVQDAENRPGFVGNFSLREAPRAAYDYLRYYTELETMMKLKAAMLPMLEEVRTSLVRNSPSLYVLDPALPAIKKSSPRRSLIIGGAFVASAILALLLALVMDTLRKVREQLECITSTSALEHGADGK</sequence>
<dbReference type="PANTHER" id="PTHR32309:SF13">
    <property type="entry name" value="FERRIC ENTEROBACTIN TRANSPORT PROTEIN FEPE"/>
    <property type="match status" value="1"/>
</dbReference>
<dbReference type="GO" id="GO:0004713">
    <property type="term" value="F:protein tyrosine kinase activity"/>
    <property type="evidence" value="ECO:0007669"/>
    <property type="project" value="TreeGrafter"/>
</dbReference>
<dbReference type="EMBL" id="AP011709">
    <property type="protein sequence ID" value="BAL55067.1"/>
    <property type="molecule type" value="Genomic_DNA"/>
</dbReference>
<evidence type="ECO:0000256" key="1">
    <source>
        <dbReference type="SAM" id="Phobius"/>
    </source>
</evidence>
<protein>
    <submittedName>
        <fullName evidence="2">Lipopolysaccharide biosynthesis protein</fullName>
    </submittedName>
</protein>
<dbReference type="InterPro" id="IPR050445">
    <property type="entry name" value="Bact_polysacc_biosynth/exp"/>
</dbReference>